<dbReference type="AlphaFoldDB" id="A0A8J2RPV8"/>
<dbReference type="Proteomes" id="UP000789390">
    <property type="component" value="Unassembled WGS sequence"/>
</dbReference>
<proteinExistence type="predicted"/>
<gene>
    <name evidence="2" type="ORF">DGAL_LOCUS8729</name>
</gene>
<evidence type="ECO:0000313" key="3">
    <source>
        <dbReference type="Proteomes" id="UP000789390"/>
    </source>
</evidence>
<organism evidence="2 3">
    <name type="scientific">Daphnia galeata</name>
    <dbReference type="NCBI Taxonomy" id="27404"/>
    <lineage>
        <taxon>Eukaryota</taxon>
        <taxon>Metazoa</taxon>
        <taxon>Ecdysozoa</taxon>
        <taxon>Arthropoda</taxon>
        <taxon>Crustacea</taxon>
        <taxon>Branchiopoda</taxon>
        <taxon>Diplostraca</taxon>
        <taxon>Cladocera</taxon>
        <taxon>Anomopoda</taxon>
        <taxon>Daphniidae</taxon>
        <taxon>Daphnia</taxon>
    </lineage>
</organism>
<feature type="compositionally biased region" description="Polar residues" evidence="1">
    <location>
        <begin position="61"/>
        <end position="70"/>
    </location>
</feature>
<sequence length="70" mass="7539">MTPYYSTPTLYYTTPATIDKVTPQIEENSIIAGPSRASTVEQDRIVGGVEAKPRSWPGGSLSPTLQQATI</sequence>
<evidence type="ECO:0000313" key="2">
    <source>
        <dbReference type="EMBL" id="CAH0105668.1"/>
    </source>
</evidence>
<dbReference type="EMBL" id="CAKKLH010000192">
    <property type="protein sequence ID" value="CAH0105668.1"/>
    <property type="molecule type" value="Genomic_DNA"/>
</dbReference>
<reference evidence="2" key="1">
    <citation type="submission" date="2021-11" db="EMBL/GenBank/DDBJ databases">
        <authorList>
            <person name="Schell T."/>
        </authorList>
    </citation>
    <scope>NUCLEOTIDE SEQUENCE</scope>
    <source>
        <strain evidence="2">M5</strain>
    </source>
</reference>
<accession>A0A8J2RPV8</accession>
<keyword evidence="3" id="KW-1185">Reference proteome</keyword>
<feature type="region of interest" description="Disordered" evidence="1">
    <location>
        <begin position="49"/>
        <end position="70"/>
    </location>
</feature>
<name>A0A8J2RPV8_9CRUS</name>
<evidence type="ECO:0000256" key="1">
    <source>
        <dbReference type="SAM" id="MobiDB-lite"/>
    </source>
</evidence>
<comment type="caution">
    <text evidence="2">The sequence shown here is derived from an EMBL/GenBank/DDBJ whole genome shotgun (WGS) entry which is preliminary data.</text>
</comment>
<protein>
    <submittedName>
        <fullName evidence="2">Uncharacterized protein</fullName>
    </submittedName>
</protein>